<keyword evidence="4" id="KW-1185">Reference proteome</keyword>
<dbReference type="PANTHER" id="PTHR46112:SF2">
    <property type="entry name" value="XAA-PRO AMINOPEPTIDASE P-RELATED"/>
    <property type="match status" value="1"/>
</dbReference>
<proteinExistence type="predicted"/>
<dbReference type="EC" id="3.4.-.-" evidence="3"/>
<gene>
    <name evidence="3" type="ORF">Pla110_28550</name>
</gene>
<dbReference type="RefSeq" id="WP_144996331.1">
    <property type="nucleotide sequence ID" value="NZ_CP036281.1"/>
</dbReference>
<name>A0A518CPH7_9PLAN</name>
<dbReference type="GO" id="GO:0016787">
    <property type="term" value="F:hydrolase activity"/>
    <property type="evidence" value="ECO:0007669"/>
    <property type="project" value="UniProtKB-KW"/>
</dbReference>
<dbReference type="InterPro" id="IPR036005">
    <property type="entry name" value="Creatinase/aminopeptidase-like"/>
</dbReference>
<feature type="domain" description="Creatinase N-terminal" evidence="2">
    <location>
        <begin position="18"/>
        <end position="120"/>
    </location>
</feature>
<reference evidence="3 4" key="1">
    <citation type="submission" date="2019-02" db="EMBL/GenBank/DDBJ databases">
        <title>Deep-cultivation of Planctomycetes and their phenomic and genomic characterization uncovers novel biology.</title>
        <authorList>
            <person name="Wiegand S."/>
            <person name="Jogler M."/>
            <person name="Boedeker C."/>
            <person name="Pinto D."/>
            <person name="Vollmers J."/>
            <person name="Rivas-Marin E."/>
            <person name="Kohn T."/>
            <person name="Peeters S.H."/>
            <person name="Heuer A."/>
            <person name="Rast P."/>
            <person name="Oberbeckmann S."/>
            <person name="Bunk B."/>
            <person name="Jeske O."/>
            <person name="Meyerdierks A."/>
            <person name="Storesund J.E."/>
            <person name="Kallscheuer N."/>
            <person name="Luecker S."/>
            <person name="Lage O.M."/>
            <person name="Pohl T."/>
            <person name="Merkel B.J."/>
            <person name="Hornburger P."/>
            <person name="Mueller R.-W."/>
            <person name="Bruemmer F."/>
            <person name="Labrenz M."/>
            <person name="Spormann A.M."/>
            <person name="Op den Camp H."/>
            <person name="Overmann J."/>
            <person name="Amann R."/>
            <person name="Jetten M.S.M."/>
            <person name="Mascher T."/>
            <person name="Medema M.H."/>
            <person name="Devos D.P."/>
            <person name="Kaster A.-K."/>
            <person name="Ovreas L."/>
            <person name="Rohde M."/>
            <person name="Galperin M.Y."/>
            <person name="Jogler C."/>
        </authorList>
    </citation>
    <scope>NUCLEOTIDE SEQUENCE [LARGE SCALE GENOMIC DNA]</scope>
    <source>
        <strain evidence="3 4">Pla110</strain>
    </source>
</reference>
<accession>A0A518CPH7</accession>
<dbReference type="SUPFAM" id="SSF55920">
    <property type="entry name" value="Creatinase/aminopeptidase"/>
    <property type="match status" value="1"/>
</dbReference>
<dbReference type="KEGG" id="plon:Pla110_28550"/>
<dbReference type="CDD" id="cd01066">
    <property type="entry name" value="APP_MetAP"/>
    <property type="match status" value="1"/>
</dbReference>
<feature type="domain" description="Peptidase M24" evidence="1">
    <location>
        <begin position="156"/>
        <end position="352"/>
    </location>
</feature>
<keyword evidence="3" id="KW-0378">Hydrolase</keyword>
<dbReference type="OrthoDB" id="9806388at2"/>
<dbReference type="InterPro" id="IPR000587">
    <property type="entry name" value="Creatinase_N"/>
</dbReference>
<dbReference type="Proteomes" id="UP000317178">
    <property type="component" value="Chromosome"/>
</dbReference>
<dbReference type="Gene3D" id="3.40.350.10">
    <property type="entry name" value="Creatinase/prolidase N-terminal domain"/>
    <property type="match status" value="1"/>
</dbReference>
<dbReference type="Gene3D" id="3.90.230.10">
    <property type="entry name" value="Creatinase/methionine aminopeptidase superfamily"/>
    <property type="match status" value="1"/>
</dbReference>
<evidence type="ECO:0000313" key="3">
    <source>
        <dbReference type="EMBL" id="QDU81118.1"/>
    </source>
</evidence>
<evidence type="ECO:0000259" key="1">
    <source>
        <dbReference type="Pfam" id="PF00557"/>
    </source>
</evidence>
<protein>
    <submittedName>
        <fullName evidence="3">Putative peptidase</fullName>
        <ecNumber evidence="3">3.4.-.-</ecNumber>
    </submittedName>
</protein>
<sequence>MQVHSPIPTLSVKSCEERQQHLVRLMEEQQLDAVLIGDPRHVHYYAAYWERPFFAPLFLMTRDGVRTLVMPFECDWPTAVDIKKNYIFNKVATMVEEQLQNSLLELSTELHNVKRLGVDFGIRPGLLPVEGIEQVDLYPAILKQRRRKYDDEIELFKRLFQTTEAAYEYVRENLKVGVTEVELYAGMMQILGNLQGEHFGFFGNDFRCGEGGGLPRYRPAESGELAVIDLGVECRGYRSDMCRTIAVDSPSAAQEEAREQVLEAIQLVESSVRPGVSCREVYENAYNSLNDYRGWSFPHHLGHGLGLSPHEAPHLNPEWDDYFEVGDLFTVEPGLYHDELKGGLRIEEVYYLGESGLEKITTIPTGY</sequence>
<evidence type="ECO:0000259" key="2">
    <source>
        <dbReference type="Pfam" id="PF01321"/>
    </source>
</evidence>
<dbReference type="AlphaFoldDB" id="A0A518CPH7"/>
<dbReference type="InterPro" id="IPR050659">
    <property type="entry name" value="Peptidase_M24B"/>
</dbReference>
<organism evidence="3 4">
    <name type="scientific">Polystyrenella longa</name>
    <dbReference type="NCBI Taxonomy" id="2528007"/>
    <lineage>
        <taxon>Bacteria</taxon>
        <taxon>Pseudomonadati</taxon>
        <taxon>Planctomycetota</taxon>
        <taxon>Planctomycetia</taxon>
        <taxon>Planctomycetales</taxon>
        <taxon>Planctomycetaceae</taxon>
        <taxon>Polystyrenella</taxon>
    </lineage>
</organism>
<evidence type="ECO:0000313" key="4">
    <source>
        <dbReference type="Proteomes" id="UP000317178"/>
    </source>
</evidence>
<dbReference type="PANTHER" id="PTHR46112">
    <property type="entry name" value="AMINOPEPTIDASE"/>
    <property type="match status" value="1"/>
</dbReference>
<dbReference type="InterPro" id="IPR000994">
    <property type="entry name" value="Pept_M24"/>
</dbReference>
<dbReference type="EMBL" id="CP036281">
    <property type="protein sequence ID" value="QDU81118.1"/>
    <property type="molecule type" value="Genomic_DNA"/>
</dbReference>
<dbReference type="Pfam" id="PF01321">
    <property type="entry name" value="Creatinase_N"/>
    <property type="match status" value="1"/>
</dbReference>
<dbReference type="Pfam" id="PF00557">
    <property type="entry name" value="Peptidase_M24"/>
    <property type="match status" value="1"/>
</dbReference>
<dbReference type="SUPFAM" id="SSF53092">
    <property type="entry name" value="Creatinase/prolidase N-terminal domain"/>
    <property type="match status" value="1"/>
</dbReference>
<dbReference type="InterPro" id="IPR029149">
    <property type="entry name" value="Creatin/AminoP/Spt16_N"/>
</dbReference>